<dbReference type="InterPro" id="IPR004827">
    <property type="entry name" value="bZIP"/>
</dbReference>
<keyword evidence="7" id="KW-0539">Nucleus</keyword>
<proteinExistence type="inferred from homology"/>
<dbReference type="GO" id="GO:0000978">
    <property type="term" value="F:RNA polymerase II cis-regulatory region sequence-specific DNA binding"/>
    <property type="evidence" value="ECO:0007669"/>
    <property type="project" value="TreeGrafter"/>
</dbReference>
<accession>A0A6J2L2Z6</accession>
<keyword evidence="11" id="KW-1185">Reference proteome</keyword>
<dbReference type="KEGG" id="pdic:114492085"/>
<feature type="region of interest" description="Disordered" evidence="9">
    <location>
        <begin position="1"/>
        <end position="41"/>
    </location>
</feature>
<name>A0A6J2L2Z6_9CHIR</name>
<evidence type="ECO:0000256" key="7">
    <source>
        <dbReference type="ARBA" id="ARBA00023242"/>
    </source>
</evidence>
<evidence type="ECO:0000259" key="10">
    <source>
        <dbReference type="PROSITE" id="PS50217"/>
    </source>
</evidence>
<keyword evidence="8" id="KW-0175">Coiled coil</keyword>
<evidence type="ECO:0000256" key="3">
    <source>
        <dbReference type="ARBA" id="ARBA00023015"/>
    </source>
</evidence>
<evidence type="ECO:0000256" key="4">
    <source>
        <dbReference type="ARBA" id="ARBA00023125"/>
    </source>
</evidence>
<evidence type="ECO:0000313" key="11">
    <source>
        <dbReference type="Proteomes" id="UP000504628"/>
    </source>
</evidence>
<evidence type="ECO:0000256" key="2">
    <source>
        <dbReference type="ARBA" id="ARBA00006951"/>
    </source>
</evidence>
<keyword evidence="3" id="KW-0805">Transcription regulation</keyword>
<evidence type="ECO:0000313" key="12">
    <source>
        <dbReference type="RefSeq" id="XP_028362087.1"/>
    </source>
</evidence>
<keyword evidence="4" id="KW-0238">DNA-binding</keyword>
<evidence type="ECO:0000256" key="9">
    <source>
        <dbReference type="SAM" id="MobiDB-lite"/>
    </source>
</evidence>
<dbReference type="FunFam" id="1.20.5.170:FF:000028">
    <property type="entry name" value="CCAAT/enhancer-binding protein beta"/>
    <property type="match status" value="1"/>
</dbReference>
<protein>
    <submittedName>
        <fullName evidence="12">CCAAT/enhancer-binding protein epsilon</fullName>
    </submittedName>
</protein>
<evidence type="ECO:0000256" key="1">
    <source>
        <dbReference type="ARBA" id="ARBA00004123"/>
    </source>
</evidence>
<dbReference type="SUPFAM" id="SSF57959">
    <property type="entry name" value="Leucine zipper domain"/>
    <property type="match status" value="1"/>
</dbReference>
<dbReference type="CTD" id="1053"/>
<dbReference type="InterPro" id="IPR046347">
    <property type="entry name" value="bZIP_sf"/>
</dbReference>
<dbReference type="PROSITE" id="PS50217">
    <property type="entry name" value="BZIP"/>
    <property type="match status" value="1"/>
</dbReference>
<evidence type="ECO:0000256" key="8">
    <source>
        <dbReference type="SAM" id="Coils"/>
    </source>
</evidence>
<feature type="domain" description="BZIP" evidence="10">
    <location>
        <begin position="299"/>
        <end position="362"/>
    </location>
</feature>
<comment type="similarity">
    <text evidence="2">Belongs to the bZIP family. C/EBP subfamily.</text>
</comment>
<dbReference type="InterPro" id="IPR031106">
    <property type="entry name" value="C/EBP"/>
</dbReference>
<organism evidence="11 12">
    <name type="scientific">Phyllostomus discolor</name>
    <name type="common">pale spear-nosed bat</name>
    <dbReference type="NCBI Taxonomy" id="89673"/>
    <lineage>
        <taxon>Eukaryota</taxon>
        <taxon>Metazoa</taxon>
        <taxon>Chordata</taxon>
        <taxon>Craniata</taxon>
        <taxon>Vertebrata</taxon>
        <taxon>Euteleostomi</taxon>
        <taxon>Mammalia</taxon>
        <taxon>Eutheria</taxon>
        <taxon>Laurasiatheria</taxon>
        <taxon>Chiroptera</taxon>
        <taxon>Yangochiroptera</taxon>
        <taxon>Phyllostomidae</taxon>
        <taxon>Phyllostominae</taxon>
        <taxon>Phyllostomus</taxon>
    </lineage>
</organism>
<feature type="coiled-coil region" evidence="8">
    <location>
        <begin position="317"/>
        <end position="358"/>
    </location>
</feature>
<dbReference type="InParanoid" id="A0A6J2L2Z6"/>
<dbReference type="GO" id="GO:0006351">
    <property type="term" value="P:DNA-templated transcription"/>
    <property type="evidence" value="ECO:0007669"/>
    <property type="project" value="InterPro"/>
</dbReference>
<dbReference type="GeneID" id="114492085"/>
<feature type="compositionally biased region" description="Low complexity" evidence="9">
    <location>
        <begin position="8"/>
        <end position="20"/>
    </location>
</feature>
<dbReference type="Pfam" id="PF07716">
    <property type="entry name" value="bZIP_2"/>
    <property type="match status" value="1"/>
</dbReference>
<dbReference type="PANTHER" id="PTHR23334">
    <property type="entry name" value="CCAAT/ENHANCER BINDING PROTEIN"/>
    <property type="match status" value="1"/>
</dbReference>
<dbReference type="GO" id="GO:0000981">
    <property type="term" value="F:DNA-binding transcription factor activity, RNA polymerase II-specific"/>
    <property type="evidence" value="ECO:0007669"/>
    <property type="project" value="TreeGrafter"/>
</dbReference>
<evidence type="ECO:0000256" key="6">
    <source>
        <dbReference type="ARBA" id="ARBA00023163"/>
    </source>
</evidence>
<dbReference type="AlphaFoldDB" id="A0A6J2L2Z6"/>
<dbReference type="CDD" id="cd14715">
    <property type="entry name" value="bZIP_CEBPE"/>
    <property type="match status" value="1"/>
</dbReference>
<dbReference type="SMART" id="SM00338">
    <property type="entry name" value="BRLZ"/>
    <property type="match status" value="1"/>
</dbReference>
<dbReference type="GO" id="GO:0005634">
    <property type="term" value="C:nucleus"/>
    <property type="evidence" value="ECO:0007669"/>
    <property type="project" value="UniProtKB-SubCell"/>
</dbReference>
<dbReference type="FunCoup" id="A0A6J2L2Z6">
    <property type="interactions" value="25"/>
</dbReference>
<dbReference type="PANTHER" id="PTHR23334:SF27">
    <property type="entry name" value="CCAAT_ENHANCER-BINDING PROTEIN EPSILON"/>
    <property type="match status" value="1"/>
</dbReference>
<feature type="region of interest" description="Disordered" evidence="9">
    <location>
        <begin position="68"/>
        <end position="92"/>
    </location>
</feature>
<dbReference type="RefSeq" id="XP_028362087.1">
    <property type="nucleotide sequence ID" value="XM_028506286.2"/>
</dbReference>
<reference evidence="12" key="1">
    <citation type="submission" date="2025-08" db="UniProtKB">
        <authorList>
            <consortium name="RefSeq"/>
        </authorList>
    </citation>
    <scope>IDENTIFICATION</scope>
    <source>
        <tissue evidence="12">Muscle</tissue>
    </source>
</reference>
<dbReference type="OrthoDB" id="10032067at2759"/>
<dbReference type="GO" id="GO:0030099">
    <property type="term" value="P:myeloid cell differentiation"/>
    <property type="evidence" value="ECO:0007669"/>
    <property type="project" value="TreeGrafter"/>
</dbReference>
<evidence type="ECO:0000256" key="5">
    <source>
        <dbReference type="ARBA" id="ARBA00023159"/>
    </source>
</evidence>
<keyword evidence="6" id="KW-0804">Transcription</keyword>
<comment type="subcellular location">
    <subcellularLocation>
        <location evidence="1">Nucleus</location>
    </subcellularLocation>
</comment>
<gene>
    <name evidence="12" type="primary">CEBPE</name>
</gene>
<keyword evidence="5" id="KW-0010">Activator</keyword>
<sequence length="376" mass="40909">MQYPKIPQPLTGNTLPTLPTQHALLPCPNTQSTSRPAKPLGYQDTRCQYARNFSLQPGRSRANLGQGEIEKGQAKHPKGAPRAGLRGGEPRGRTSHVSWTYYECEPRAGQQALEFSGARAGPGELGDMCEHEASIDLSAYIESGEEQLLSDLFAVKPAPEARGLKGPGTPAFPHYLPPDPRPFAYPPHTFGPDRKALGPGIYSSPGSYDPRAVAVKEEPRGPEGSRGASRSSYNPLQYQVAHCGQTAMHLPPALAAPSQPLRVLKAPLAAAAAPCSPLLKASSPAGPSHKGKKAVNKDSLEYRLRRERNNIAVRKSRDKAKRRILETQQKVLEYMAENERLRSRVEQLTQELDTLRNLFRQIPEAANLIKGVGGCS</sequence>
<dbReference type="Proteomes" id="UP000504628">
    <property type="component" value="Chromosome 1"/>
</dbReference>
<dbReference type="Gene3D" id="1.20.5.170">
    <property type="match status" value="1"/>
</dbReference>